<keyword evidence="7 9" id="KW-1133">Transmembrane helix</keyword>
<dbReference type="GO" id="GO:0008120">
    <property type="term" value="F:ceramide glucosyltransferase activity"/>
    <property type="evidence" value="ECO:0007669"/>
    <property type="project" value="TreeGrafter"/>
</dbReference>
<dbReference type="GO" id="GO:0006679">
    <property type="term" value="P:glucosylceramide biosynthetic process"/>
    <property type="evidence" value="ECO:0007669"/>
    <property type="project" value="TreeGrafter"/>
</dbReference>
<dbReference type="AlphaFoldDB" id="A0A2T1E9Q0"/>
<accession>A0A2T1E9Q0</accession>
<dbReference type="Gene3D" id="3.90.550.10">
    <property type="entry name" value="Spore Coat Polysaccharide Biosynthesis Protein SpsA, Chain A"/>
    <property type="match status" value="1"/>
</dbReference>
<organism evidence="10 11">
    <name type="scientific">Stenomitos frigidus ULC18</name>
    <dbReference type="NCBI Taxonomy" id="2107698"/>
    <lineage>
        <taxon>Bacteria</taxon>
        <taxon>Bacillati</taxon>
        <taxon>Cyanobacteriota</taxon>
        <taxon>Cyanophyceae</taxon>
        <taxon>Leptolyngbyales</taxon>
        <taxon>Leptolyngbyaceae</taxon>
        <taxon>Stenomitos</taxon>
    </lineage>
</organism>
<dbReference type="CDD" id="cd02520">
    <property type="entry name" value="Glucosylceramide_synthase"/>
    <property type="match status" value="1"/>
</dbReference>
<evidence type="ECO:0000256" key="8">
    <source>
        <dbReference type="ARBA" id="ARBA00023136"/>
    </source>
</evidence>
<evidence type="ECO:0000256" key="3">
    <source>
        <dbReference type="ARBA" id="ARBA00004991"/>
    </source>
</evidence>
<evidence type="ECO:0000313" key="10">
    <source>
        <dbReference type="EMBL" id="PSB29476.1"/>
    </source>
</evidence>
<sequence>MSDYASSLPLLFCVSAIVYYCLALYAAIDFLATPTTVDAAFHPPVSILKPLCGLDRNTYENLASFCRQDYPTYQIIFGIQDLSDPAVAVAKQIMRDFPAIDIDLVVSDRMIGANRKISNLSNAVTAAKHDILLIADSDIKVGSDYLMNVVQPLSQKTVGVVTCTYRSLAQGWVAAFEALGITTELVPTVLVSRTLTGMTFGIGATIVLRRAVLEAIGGFPAVANYLHDDFHLGRMPTNLGYQVVLSHYVVDHVLATASVIDFMQHQTRWNRGIRFSQPWGYTGQIFTFGTVASLVFVLTAHGSAFSWAVLGITWAFRLAMAWVVGVKVLRDPMAKPLLWLVPLSDLVRCALWCYSFLGNSIEWRGRHLTLTEGGKLVGFTSGRVYNQPLAND</sequence>
<dbReference type="PANTHER" id="PTHR12726:SF0">
    <property type="entry name" value="CERAMIDE GLUCOSYLTRANSFERASE"/>
    <property type="match status" value="1"/>
</dbReference>
<feature type="transmembrane region" description="Helical" evidence="9">
    <location>
        <begin position="6"/>
        <end position="28"/>
    </location>
</feature>
<proteinExistence type="predicted"/>
<keyword evidence="8 9" id="KW-0472">Membrane</keyword>
<comment type="pathway">
    <text evidence="2">Lipid metabolism; sphingolipid metabolism.</text>
</comment>
<dbReference type="NCBIfam" id="TIGR03472">
    <property type="entry name" value="HpnI"/>
    <property type="match status" value="1"/>
</dbReference>
<dbReference type="GO" id="GO:0016020">
    <property type="term" value="C:membrane"/>
    <property type="evidence" value="ECO:0007669"/>
    <property type="project" value="UniProtKB-SubCell"/>
</dbReference>
<evidence type="ECO:0000256" key="7">
    <source>
        <dbReference type="ARBA" id="ARBA00022989"/>
    </source>
</evidence>
<evidence type="ECO:0000313" key="11">
    <source>
        <dbReference type="Proteomes" id="UP000239576"/>
    </source>
</evidence>
<dbReference type="EMBL" id="PVWK01000062">
    <property type="protein sequence ID" value="PSB29476.1"/>
    <property type="molecule type" value="Genomic_DNA"/>
</dbReference>
<feature type="transmembrane region" description="Helical" evidence="9">
    <location>
        <begin position="278"/>
        <end position="298"/>
    </location>
</feature>
<dbReference type="InterPro" id="IPR029044">
    <property type="entry name" value="Nucleotide-diphossugar_trans"/>
</dbReference>
<evidence type="ECO:0000256" key="2">
    <source>
        <dbReference type="ARBA" id="ARBA00004760"/>
    </source>
</evidence>
<dbReference type="Pfam" id="PF13506">
    <property type="entry name" value="Glyco_transf_21"/>
    <property type="match status" value="1"/>
</dbReference>
<feature type="transmembrane region" description="Helical" evidence="9">
    <location>
        <begin position="304"/>
        <end position="325"/>
    </location>
</feature>
<dbReference type="OrthoDB" id="9814255at2"/>
<keyword evidence="6 9" id="KW-0812">Transmembrane</keyword>
<protein>
    <submittedName>
        <fullName evidence="10">Glycosyl transferase</fullName>
    </submittedName>
</protein>
<reference evidence="10 11" key="2">
    <citation type="submission" date="2018-03" db="EMBL/GenBank/DDBJ databases">
        <title>The ancient ancestry and fast evolution of plastids.</title>
        <authorList>
            <person name="Moore K.R."/>
            <person name="Magnabosco C."/>
            <person name="Momper L."/>
            <person name="Gold D.A."/>
            <person name="Bosak T."/>
            <person name="Fournier G.P."/>
        </authorList>
    </citation>
    <scope>NUCLEOTIDE SEQUENCE [LARGE SCALE GENOMIC DNA]</scope>
    <source>
        <strain evidence="10 11">ULC18</strain>
    </source>
</reference>
<dbReference type="PANTHER" id="PTHR12726">
    <property type="entry name" value="CERAMIDE GLUCOSYLTRANSFERASE"/>
    <property type="match status" value="1"/>
</dbReference>
<evidence type="ECO:0000256" key="6">
    <source>
        <dbReference type="ARBA" id="ARBA00022692"/>
    </source>
</evidence>
<evidence type="ECO:0000256" key="4">
    <source>
        <dbReference type="ARBA" id="ARBA00022676"/>
    </source>
</evidence>
<dbReference type="InterPro" id="IPR025993">
    <property type="entry name" value="Ceramide_glucosylTrfase"/>
</dbReference>
<reference evidence="11" key="1">
    <citation type="submission" date="2018-02" db="EMBL/GenBank/DDBJ databases">
        <authorList>
            <person name="Moore K."/>
            <person name="Momper L."/>
        </authorList>
    </citation>
    <scope>NUCLEOTIDE SEQUENCE [LARGE SCALE GENOMIC DNA]</scope>
    <source>
        <strain evidence="11">ULC18</strain>
    </source>
</reference>
<name>A0A2T1E9Q0_9CYAN</name>
<keyword evidence="11" id="KW-1185">Reference proteome</keyword>
<comment type="subcellular location">
    <subcellularLocation>
        <location evidence="1">Membrane</location>
        <topology evidence="1">Multi-pass membrane protein</topology>
    </subcellularLocation>
</comment>
<gene>
    <name evidence="10" type="ORF">C7B82_11540</name>
</gene>
<dbReference type="Proteomes" id="UP000239576">
    <property type="component" value="Unassembled WGS sequence"/>
</dbReference>
<keyword evidence="5 10" id="KW-0808">Transferase</keyword>
<keyword evidence="4" id="KW-0328">Glycosyltransferase</keyword>
<comment type="pathway">
    <text evidence="3">Sphingolipid metabolism.</text>
</comment>
<evidence type="ECO:0000256" key="1">
    <source>
        <dbReference type="ARBA" id="ARBA00004141"/>
    </source>
</evidence>
<dbReference type="InterPro" id="IPR017835">
    <property type="entry name" value="Hopen-assoc_HpnI"/>
</dbReference>
<comment type="caution">
    <text evidence="10">The sequence shown here is derived from an EMBL/GenBank/DDBJ whole genome shotgun (WGS) entry which is preliminary data.</text>
</comment>
<dbReference type="SUPFAM" id="SSF53448">
    <property type="entry name" value="Nucleotide-diphospho-sugar transferases"/>
    <property type="match status" value="1"/>
</dbReference>
<evidence type="ECO:0000256" key="5">
    <source>
        <dbReference type="ARBA" id="ARBA00022679"/>
    </source>
</evidence>
<evidence type="ECO:0000256" key="9">
    <source>
        <dbReference type="SAM" id="Phobius"/>
    </source>
</evidence>